<evidence type="ECO:0000256" key="22">
    <source>
        <dbReference type="ARBA" id="ARBA00032424"/>
    </source>
</evidence>
<keyword evidence="9" id="KW-0444">Lipid biosynthesis</keyword>
<evidence type="ECO:0000256" key="14">
    <source>
        <dbReference type="ARBA" id="ARBA00022842"/>
    </source>
</evidence>
<dbReference type="SFLD" id="SFLDS00005">
    <property type="entry name" value="Isoprenoid_Synthase_Type_I"/>
    <property type="match status" value="1"/>
</dbReference>
<evidence type="ECO:0000313" key="30">
    <source>
        <dbReference type="EMBL" id="CDG71355.1"/>
    </source>
</evidence>
<dbReference type="EMBL" id="HAAD01005123">
    <property type="protein sequence ID" value="CDG71355.1"/>
    <property type="molecule type" value="mRNA"/>
</dbReference>
<evidence type="ECO:0000256" key="21">
    <source>
        <dbReference type="ARBA" id="ARBA00032380"/>
    </source>
</evidence>
<feature type="non-terminal residue" evidence="30">
    <location>
        <position position="1"/>
    </location>
</feature>
<comment type="similarity">
    <text evidence="5 29">Belongs to the FPP/GGPP synthase family.</text>
</comment>
<organism evidence="30">
    <name type="scientific">Hydra vulgaris</name>
    <name type="common">Hydra</name>
    <name type="synonym">Hydra attenuata</name>
    <dbReference type="NCBI Taxonomy" id="6087"/>
    <lineage>
        <taxon>Eukaryota</taxon>
        <taxon>Metazoa</taxon>
        <taxon>Cnidaria</taxon>
        <taxon>Hydrozoa</taxon>
        <taxon>Hydroidolina</taxon>
        <taxon>Anthoathecata</taxon>
        <taxon>Aplanulata</taxon>
        <taxon>Hydridae</taxon>
        <taxon>Hydra</taxon>
    </lineage>
</organism>
<keyword evidence="13" id="KW-0152">Cholesterol biosynthesis</keyword>
<evidence type="ECO:0000256" key="9">
    <source>
        <dbReference type="ARBA" id="ARBA00022516"/>
    </source>
</evidence>
<dbReference type="PANTHER" id="PTHR11525">
    <property type="entry name" value="FARNESYL-PYROPHOSPHATE SYNTHETASE"/>
    <property type="match status" value="1"/>
</dbReference>
<dbReference type="OrthoDB" id="10257492at2759"/>
<dbReference type="EC" id="2.5.1.10" evidence="6"/>
<dbReference type="SUPFAM" id="SSF48576">
    <property type="entry name" value="Terpenoid synthases"/>
    <property type="match status" value="1"/>
</dbReference>
<evidence type="ECO:0000256" key="20">
    <source>
        <dbReference type="ARBA" id="ARBA00023278"/>
    </source>
</evidence>
<dbReference type="SFLD" id="SFLDG01017">
    <property type="entry name" value="Polyprenyl_Transferase_Like"/>
    <property type="match status" value="1"/>
</dbReference>
<proteinExistence type="evidence at transcript level"/>
<evidence type="ECO:0000256" key="19">
    <source>
        <dbReference type="ARBA" id="ARBA00023221"/>
    </source>
</evidence>
<keyword evidence="8" id="KW-0963">Cytoplasm</keyword>
<evidence type="ECO:0000256" key="25">
    <source>
        <dbReference type="ARBA" id="ARBA00034546"/>
    </source>
</evidence>
<keyword evidence="13" id="KW-0756">Sterol biosynthesis</keyword>
<keyword evidence="20" id="KW-0379">Hydroxylation</keyword>
<keyword evidence="16" id="KW-0007">Acetylation</keyword>
<evidence type="ECO:0000256" key="16">
    <source>
        <dbReference type="ARBA" id="ARBA00022990"/>
    </source>
</evidence>
<evidence type="ECO:0000256" key="13">
    <source>
        <dbReference type="ARBA" id="ARBA00022778"/>
    </source>
</evidence>
<dbReference type="GO" id="GO:0005759">
    <property type="term" value="C:mitochondrial matrix"/>
    <property type="evidence" value="ECO:0007669"/>
    <property type="project" value="UniProtKB-ARBA"/>
</dbReference>
<sequence>MSFEDELKNFHSVHADDKDLNILNILFKKSTEDETLADVWKMKNLISLFKQGSKLRYKLHNIRDTNYRSVSLILERIIGNAVQINTTQDNNVQDQCSIVIQYVTEAVHERVITIVNCTSATGKEMDQTPYDLSSRILVYQEKFDLIFENIIKELVEVDAQNPQITEAAHSLRDALSYNAFDGKKSRGMMVICSLDFLKNGNVTNSEVDKALCLGWCVEILQAVFLVADDIMDRSEIRRGKPCWYKKCGLRAINDTYLMEQCIYALIDKHFMNEPYLVDLYKSFHRITYLTAMGQELDMLASEPNGNFTIRNFTEDKYKSIVKYKTAYYSFYLPVSLGMILANIKDMKLYAEVENILMKLGELFQIQDDYLDCYGDPAKIGKVGRDIEDGKCSWLIVQALRLASTEELLLLESNYGNENPTCVKIVKDLYVNLGLKEIFKKFEEECYTELLTLINKYENDFPKGLFLILLQKIYKRDK</sequence>
<name>T2MHD5_HYDVU</name>
<dbReference type="CDD" id="cd00685">
    <property type="entry name" value="Trans_IPPS_HT"/>
    <property type="match status" value="1"/>
</dbReference>
<dbReference type="InterPro" id="IPR033749">
    <property type="entry name" value="Polyprenyl_synt_CS"/>
</dbReference>
<dbReference type="PROSITE" id="PS00723">
    <property type="entry name" value="POLYPRENYL_SYNTHASE_1"/>
    <property type="match status" value="1"/>
</dbReference>
<comment type="catalytic activity">
    <reaction evidence="26">
        <text>isopentenyl diphosphate + dimethylallyl diphosphate = (2E)-geranyl diphosphate + diphosphate</text>
        <dbReference type="Rhea" id="RHEA:22408"/>
        <dbReference type="ChEBI" id="CHEBI:33019"/>
        <dbReference type="ChEBI" id="CHEBI:57623"/>
        <dbReference type="ChEBI" id="CHEBI:58057"/>
        <dbReference type="ChEBI" id="CHEBI:128769"/>
        <dbReference type="EC" id="2.5.1.1"/>
    </reaction>
</comment>
<dbReference type="GO" id="GO:0005777">
    <property type="term" value="C:peroxisome"/>
    <property type="evidence" value="ECO:0007669"/>
    <property type="project" value="UniProtKB-ARBA"/>
</dbReference>
<dbReference type="AlphaFoldDB" id="T2MHD5"/>
<evidence type="ECO:0000256" key="26">
    <source>
        <dbReference type="ARBA" id="ARBA00049291"/>
    </source>
</evidence>
<evidence type="ECO:0000256" key="15">
    <source>
        <dbReference type="ARBA" id="ARBA00022955"/>
    </source>
</evidence>
<keyword evidence="14" id="KW-0460">Magnesium</keyword>
<dbReference type="GO" id="GO:0045337">
    <property type="term" value="P:farnesyl diphosphate biosynthetic process"/>
    <property type="evidence" value="ECO:0007669"/>
    <property type="project" value="TreeGrafter"/>
</dbReference>
<comment type="catalytic activity">
    <reaction evidence="27">
        <text>isopentenyl diphosphate + (2E)-geranyl diphosphate = (2E,6E)-farnesyl diphosphate + diphosphate</text>
        <dbReference type="Rhea" id="RHEA:19361"/>
        <dbReference type="ChEBI" id="CHEBI:33019"/>
        <dbReference type="ChEBI" id="CHEBI:58057"/>
        <dbReference type="ChEBI" id="CHEBI:128769"/>
        <dbReference type="ChEBI" id="CHEBI:175763"/>
        <dbReference type="EC" id="2.5.1.10"/>
    </reaction>
</comment>
<evidence type="ECO:0000256" key="6">
    <source>
        <dbReference type="ARBA" id="ARBA00012439"/>
    </source>
</evidence>
<dbReference type="PANTHER" id="PTHR11525:SF0">
    <property type="entry name" value="FARNESYL PYROPHOSPHATE SYNTHASE"/>
    <property type="match status" value="1"/>
</dbReference>
<comment type="pathway">
    <text evidence="3">Isoprenoid biosynthesis; geranyl diphosphate biosynthesis; geranyl diphosphate from dimethylallyl diphosphate and isopentenyl diphosphate: step 1/1.</text>
</comment>
<keyword evidence="19" id="KW-0753">Steroid metabolism</keyword>
<dbReference type="InterPro" id="IPR000092">
    <property type="entry name" value="Polyprenyl_synt"/>
</dbReference>
<evidence type="ECO:0000256" key="8">
    <source>
        <dbReference type="ARBA" id="ARBA00022490"/>
    </source>
</evidence>
<dbReference type="GO" id="GO:0006695">
    <property type="term" value="P:cholesterol biosynthetic process"/>
    <property type="evidence" value="ECO:0007669"/>
    <property type="project" value="UniProtKB-KW"/>
</dbReference>
<comment type="subcellular location">
    <subcellularLocation>
        <location evidence="2">Cytoplasm</location>
    </subcellularLocation>
</comment>
<evidence type="ECO:0000256" key="5">
    <source>
        <dbReference type="ARBA" id="ARBA00006706"/>
    </source>
</evidence>
<evidence type="ECO:0000256" key="27">
    <source>
        <dbReference type="ARBA" id="ARBA00049399"/>
    </source>
</evidence>
<keyword evidence="15" id="KW-0752">Steroid biosynthesis</keyword>
<keyword evidence="17" id="KW-0443">Lipid metabolism</keyword>
<keyword evidence="18" id="KW-1207">Sterol metabolism</keyword>
<evidence type="ECO:0000256" key="29">
    <source>
        <dbReference type="RuleBase" id="RU004466"/>
    </source>
</evidence>
<dbReference type="InterPro" id="IPR008949">
    <property type="entry name" value="Isoprenoid_synthase_dom_sf"/>
</dbReference>
<evidence type="ECO:0000256" key="10">
    <source>
        <dbReference type="ARBA" id="ARBA00022548"/>
    </source>
</evidence>
<comment type="pathway">
    <text evidence="4">Isoprenoid biosynthesis; farnesyl diphosphate biosynthesis; farnesyl diphosphate from geranyl diphosphate and isopentenyl diphosphate: step 1/1.</text>
</comment>
<gene>
    <name evidence="30" type="primary">FDPS</name>
</gene>
<evidence type="ECO:0000256" key="17">
    <source>
        <dbReference type="ARBA" id="ARBA00023098"/>
    </source>
</evidence>
<dbReference type="GO" id="GO:0004337">
    <property type="term" value="F:(2E,6E)-farnesyl diphosphate synthase activity"/>
    <property type="evidence" value="ECO:0007669"/>
    <property type="project" value="UniProtKB-EC"/>
</dbReference>
<accession>T2MHD5</accession>
<dbReference type="Gene3D" id="1.10.600.10">
    <property type="entry name" value="Farnesyl Diphosphate Synthase"/>
    <property type="match status" value="1"/>
</dbReference>
<reference evidence="30" key="1">
    <citation type="journal article" date="2013" name="Genome Biol. Evol.">
        <title>Punctuated emergences of genetic and phenotypic innovations in eumetazoan, bilaterian, euteleostome, and hominidae ancestors.</title>
        <authorList>
            <person name="Wenger Y."/>
            <person name="Galliot B."/>
        </authorList>
    </citation>
    <scope>NUCLEOTIDE SEQUENCE</scope>
    <source>
        <tissue evidence="30">Whole animals</tissue>
    </source>
</reference>
<evidence type="ECO:0000256" key="4">
    <source>
        <dbReference type="ARBA" id="ARBA00005035"/>
    </source>
</evidence>
<keyword evidence="11 29" id="KW-0808">Transferase</keyword>
<evidence type="ECO:0000256" key="1">
    <source>
        <dbReference type="ARBA" id="ARBA00001946"/>
    </source>
</evidence>
<dbReference type="GO" id="GO:0046872">
    <property type="term" value="F:metal ion binding"/>
    <property type="evidence" value="ECO:0007669"/>
    <property type="project" value="UniProtKB-KW"/>
</dbReference>
<evidence type="ECO:0000256" key="7">
    <source>
        <dbReference type="ARBA" id="ARBA00012833"/>
    </source>
</evidence>
<dbReference type="PROSITE" id="PS00444">
    <property type="entry name" value="POLYPRENYL_SYNTHASE_2"/>
    <property type="match status" value="1"/>
</dbReference>
<dbReference type="InterPro" id="IPR039702">
    <property type="entry name" value="FPS1-like"/>
</dbReference>
<protein>
    <recommendedName>
        <fullName evidence="25">Farnesyl pyrophosphate synthase</fullName>
        <ecNumber evidence="7">2.5.1.1</ecNumber>
        <ecNumber evidence="6">2.5.1.10</ecNumber>
    </recommendedName>
    <alternativeName>
        <fullName evidence="24">(2E,6E)-farnesyl diphosphate synthase</fullName>
    </alternativeName>
    <alternativeName>
        <fullName evidence="23">Dimethylallyltranstransferase</fullName>
    </alternativeName>
    <alternativeName>
        <fullName evidence="22">Farnesyl diphosphate synthase</fullName>
    </alternativeName>
    <alternativeName>
        <fullName evidence="21">Geranyltranstransferase</fullName>
    </alternativeName>
</protein>
<keyword evidence="10" id="KW-0153">Cholesterol metabolism</keyword>
<evidence type="ECO:0000256" key="11">
    <source>
        <dbReference type="ARBA" id="ARBA00022679"/>
    </source>
</evidence>
<evidence type="ECO:0000256" key="12">
    <source>
        <dbReference type="ARBA" id="ARBA00022723"/>
    </source>
</evidence>
<dbReference type="GO" id="GO:0004161">
    <property type="term" value="F:dimethylallyltranstransferase activity"/>
    <property type="evidence" value="ECO:0007669"/>
    <property type="project" value="UniProtKB-EC"/>
</dbReference>
<evidence type="ECO:0000256" key="2">
    <source>
        <dbReference type="ARBA" id="ARBA00004496"/>
    </source>
</evidence>
<evidence type="ECO:0000256" key="28">
    <source>
        <dbReference type="ARBA" id="ARBA00053104"/>
    </source>
</evidence>
<dbReference type="EC" id="2.5.1.1" evidence="7"/>
<evidence type="ECO:0000256" key="18">
    <source>
        <dbReference type="ARBA" id="ARBA00023166"/>
    </source>
</evidence>
<evidence type="ECO:0000256" key="23">
    <source>
        <dbReference type="ARBA" id="ARBA00032448"/>
    </source>
</evidence>
<evidence type="ECO:0000256" key="3">
    <source>
        <dbReference type="ARBA" id="ARBA00004932"/>
    </source>
</evidence>
<comment type="cofactor">
    <cofactor evidence="1">
        <name>Mg(2+)</name>
        <dbReference type="ChEBI" id="CHEBI:18420"/>
    </cofactor>
</comment>
<evidence type="ECO:0000256" key="24">
    <source>
        <dbReference type="ARBA" id="ARBA00032873"/>
    </source>
</evidence>
<dbReference type="Pfam" id="PF00348">
    <property type="entry name" value="polyprenyl_synt"/>
    <property type="match status" value="1"/>
</dbReference>
<keyword evidence="12" id="KW-0479">Metal-binding</keyword>
<comment type="function">
    <text evidence="28">Key enzyme in isoprenoid biosynthesis which catalyzes the formation of farnesyl diphosphate (FPP), a precursor for several classes of essential metabolites including sterols, dolichols, carotenoids, and ubiquinones. FPP also serves as substrate for protein farnesylation and geranylgeranylation. Catalyzes the sequential condensation of isopentenyl pyrophosphate with the allylic pyrophosphates, dimethylallyl pyrophosphate, and then with the resultant geranylpyrophosphate to the ultimate product farnesyl pyrophosphate.</text>
</comment>
<dbReference type="FunFam" id="1.10.600.10:FF:000052">
    <property type="entry name" value="Farnesyl pyrophosphate synthase"/>
    <property type="match status" value="1"/>
</dbReference>